<dbReference type="Proteomes" id="UP001500908">
    <property type="component" value="Unassembled WGS sequence"/>
</dbReference>
<dbReference type="Pfam" id="PF21234">
    <property type="entry name" value="Phosphatase-like_N"/>
    <property type="match status" value="1"/>
</dbReference>
<dbReference type="Gene3D" id="1.10.8.1060">
    <property type="entry name" value="Corynebacterium glutamicum thioredoxin-dependent arsenate reductase, N-terminal domain"/>
    <property type="match status" value="1"/>
</dbReference>
<evidence type="ECO:0000256" key="1">
    <source>
        <dbReference type="ARBA" id="ARBA00022849"/>
    </source>
</evidence>
<keyword evidence="4" id="KW-1185">Reference proteome</keyword>
<dbReference type="SUPFAM" id="SSF52788">
    <property type="entry name" value="Phosphotyrosine protein phosphatases I"/>
    <property type="match status" value="1"/>
</dbReference>
<dbReference type="InterPro" id="IPR048716">
    <property type="entry name" value="Phosphatase-like_N"/>
</dbReference>
<proteinExistence type="predicted"/>
<evidence type="ECO:0000259" key="2">
    <source>
        <dbReference type="SMART" id="SM00226"/>
    </source>
</evidence>
<dbReference type="SMART" id="SM00226">
    <property type="entry name" value="LMWPc"/>
    <property type="match status" value="1"/>
</dbReference>
<feature type="domain" description="Phosphotyrosine protein phosphatase I" evidence="2">
    <location>
        <begin position="103"/>
        <end position="228"/>
    </location>
</feature>
<dbReference type="InterPro" id="IPR023485">
    <property type="entry name" value="Ptyr_pPase"/>
</dbReference>
<dbReference type="EMBL" id="BAABDD010000030">
    <property type="protein sequence ID" value="GAA3760156.1"/>
    <property type="molecule type" value="Genomic_DNA"/>
</dbReference>
<gene>
    <name evidence="3" type="ORF">GCM10022402_42610</name>
</gene>
<dbReference type="CDD" id="cd16345">
    <property type="entry name" value="LMWP_ArsC"/>
    <property type="match status" value="1"/>
</dbReference>
<comment type="caution">
    <text evidence="3">The sequence shown here is derived from an EMBL/GenBank/DDBJ whole genome shotgun (WGS) entry which is preliminary data.</text>
</comment>
<sequence length="237" mass="26086">MKKTVFIARPFVQYGEPTMRRQPPLPGLLSPQAVLRRVSQRLAAHFTGVFAAETVQRYVDDAYRSLAATASIHAHLPLITERFAAQQLTSVARAEGLLPKEHPTVLFVCDHNAARSQIAAALLARRLPDRVTVHSAGSHPHGQIDPTVLAAMREIGVDLSEDFPKPLTGAILRSADIVVTMGCGDACPVLPGKRYFDWNLSDPLGRPLDEVRAIRNTIDVRVRRLADDLARPRAQEN</sequence>
<evidence type="ECO:0000313" key="3">
    <source>
        <dbReference type="EMBL" id="GAA3760156.1"/>
    </source>
</evidence>
<dbReference type="InterPro" id="IPR036196">
    <property type="entry name" value="Ptyr_pPase_sf"/>
</dbReference>
<dbReference type="Gene3D" id="3.40.50.2300">
    <property type="match status" value="1"/>
</dbReference>
<keyword evidence="1" id="KW-0059">Arsenical resistance</keyword>
<dbReference type="RefSeq" id="WP_344975412.1">
    <property type="nucleotide sequence ID" value="NZ_BAABDD010000030.1"/>
</dbReference>
<protein>
    <submittedName>
        <fullName evidence="3">Arsenate reductase ArsC</fullName>
    </submittedName>
</protein>
<organism evidence="3 4">
    <name type="scientific">Salinactinospora qingdaonensis</name>
    <dbReference type="NCBI Taxonomy" id="702744"/>
    <lineage>
        <taxon>Bacteria</taxon>
        <taxon>Bacillati</taxon>
        <taxon>Actinomycetota</taxon>
        <taxon>Actinomycetes</taxon>
        <taxon>Streptosporangiales</taxon>
        <taxon>Nocardiopsidaceae</taxon>
        <taxon>Salinactinospora</taxon>
    </lineage>
</organism>
<dbReference type="PANTHER" id="PTHR43428:SF1">
    <property type="entry name" value="ARSENATE REDUCTASE"/>
    <property type="match status" value="1"/>
</dbReference>
<dbReference type="PANTHER" id="PTHR43428">
    <property type="entry name" value="ARSENATE REDUCTASE"/>
    <property type="match status" value="1"/>
</dbReference>
<accession>A0ABP7GBP0</accession>
<evidence type="ECO:0000313" key="4">
    <source>
        <dbReference type="Proteomes" id="UP001500908"/>
    </source>
</evidence>
<dbReference type="Pfam" id="PF01451">
    <property type="entry name" value="LMWPc"/>
    <property type="match status" value="1"/>
</dbReference>
<dbReference type="NCBIfam" id="NF046112">
    <property type="entry name" value="MSMEG_6209_Nter"/>
    <property type="match status" value="1"/>
</dbReference>
<name>A0ABP7GBP0_9ACTN</name>
<reference evidence="4" key="1">
    <citation type="journal article" date="2019" name="Int. J. Syst. Evol. Microbiol.">
        <title>The Global Catalogue of Microorganisms (GCM) 10K type strain sequencing project: providing services to taxonomists for standard genome sequencing and annotation.</title>
        <authorList>
            <consortium name="The Broad Institute Genomics Platform"/>
            <consortium name="The Broad Institute Genome Sequencing Center for Infectious Disease"/>
            <person name="Wu L."/>
            <person name="Ma J."/>
        </authorList>
    </citation>
    <scope>NUCLEOTIDE SEQUENCE [LARGE SCALE GENOMIC DNA]</scope>
    <source>
        <strain evidence="4">JCM 17137</strain>
    </source>
</reference>